<feature type="transmembrane region" description="Helical" evidence="14">
    <location>
        <begin position="192"/>
        <end position="211"/>
    </location>
</feature>
<evidence type="ECO:0000313" key="15">
    <source>
        <dbReference type="EMBL" id="PIR98284.1"/>
    </source>
</evidence>
<evidence type="ECO:0000256" key="9">
    <source>
        <dbReference type="ARBA" id="ARBA00023136"/>
    </source>
</evidence>
<evidence type="ECO:0000256" key="10">
    <source>
        <dbReference type="ARBA" id="ARBA00023251"/>
    </source>
</evidence>
<evidence type="ECO:0000256" key="6">
    <source>
        <dbReference type="ARBA" id="ARBA00022692"/>
    </source>
</evidence>
<keyword evidence="14" id="KW-0573">Peptidoglycan synthesis</keyword>
<dbReference type="PANTHER" id="PTHR30622:SF2">
    <property type="entry name" value="UNDECAPRENYL-DIPHOSPHATASE"/>
    <property type="match status" value="1"/>
</dbReference>
<sequence>MEFFEAIILGAVQGVAEWIPISSEGVTLLVATKLFEGSITIKEMITISLYLHLGTFLAALIYFKKDIWYLIKQLFQYKKANEKTKNLINFYIIATLVSGLLGLLILGGITELEGAIAFSQGAILITLGILLLLTGLLQIWHKHEGKRVSTDINITDGIITGVAQGLAVIPGFSRSGFTVSALLLRGIKDTDALKLSFILSLPIVLIGNIILDTSPFIFTLGSLMGLTLSFVFGLLTIHGLLKLSQKFQFGWFVIFFGVLVIGSVLI</sequence>
<evidence type="ECO:0000256" key="1">
    <source>
        <dbReference type="ARBA" id="ARBA00004651"/>
    </source>
</evidence>
<dbReference type="GO" id="GO:0046677">
    <property type="term" value="P:response to antibiotic"/>
    <property type="evidence" value="ECO:0007669"/>
    <property type="project" value="UniProtKB-UniRule"/>
</dbReference>
<keyword evidence="9 14" id="KW-0472">Membrane</keyword>
<evidence type="ECO:0000256" key="11">
    <source>
        <dbReference type="ARBA" id="ARBA00032707"/>
    </source>
</evidence>
<dbReference type="PANTHER" id="PTHR30622">
    <property type="entry name" value="UNDECAPRENYL-DIPHOSPHATASE"/>
    <property type="match status" value="1"/>
</dbReference>
<reference evidence="16" key="1">
    <citation type="submission" date="2017-09" db="EMBL/GenBank/DDBJ databases">
        <title>Depth-based differentiation of microbial function through sediment-hosted aquifers and enrichment of novel symbionts in the deep terrestrial subsurface.</title>
        <authorList>
            <person name="Probst A.J."/>
            <person name="Ladd B."/>
            <person name="Jarett J.K."/>
            <person name="Geller-Mcgrath D.E."/>
            <person name="Sieber C.M.K."/>
            <person name="Emerson J.B."/>
            <person name="Anantharaman K."/>
            <person name="Thomas B.C."/>
            <person name="Malmstrom R."/>
            <person name="Stieglmeier M."/>
            <person name="Klingl A."/>
            <person name="Woyke T."/>
            <person name="Ryan C.M."/>
            <person name="Banfield J.F."/>
        </authorList>
    </citation>
    <scope>NUCLEOTIDE SEQUENCE [LARGE SCALE GENOMIC DNA]</scope>
</reference>
<keyword evidence="14" id="KW-0961">Cell wall biogenesis/degradation</keyword>
<feature type="transmembrane region" description="Helical" evidence="14">
    <location>
        <begin position="88"/>
        <end position="109"/>
    </location>
</feature>
<dbReference type="Proteomes" id="UP000231466">
    <property type="component" value="Unassembled WGS sequence"/>
</dbReference>
<dbReference type="HAMAP" id="MF_01006">
    <property type="entry name" value="Undec_diphosphatase"/>
    <property type="match status" value="1"/>
</dbReference>
<proteinExistence type="inferred from homology"/>
<comment type="caution">
    <text evidence="15">The sequence shown here is derived from an EMBL/GenBank/DDBJ whole genome shotgun (WGS) entry which is preliminary data.</text>
</comment>
<organism evidence="15 16">
    <name type="scientific">Candidatus Colwellbacteria bacterium CG10_big_fil_rev_8_21_14_0_10_42_22</name>
    <dbReference type="NCBI Taxonomy" id="1974540"/>
    <lineage>
        <taxon>Bacteria</taxon>
        <taxon>Candidatus Colwelliibacteriota</taxon>
    </lineage>
</organism>
<dbReference type="GO" id="GO:0071555">
    <property type="term" value="P:cell wall organization"/>
    <property type="evidence" value="ECO:0007669"/>
    <property type="project" value="UniProtKB-KW"/>
</dbReference>
<dbReference type="Pfam" id="PF02673">
    <property type="entry name" value="BacA"/>
    <property type="match status" value="1"/>
</dbReference>
<feature type="transmembrane region" description="Helical" evidence="14">
    <location>
        <begin position="115"/>
        <end position="137"/>
    </location>
</feature>
<evidence type="ECO:0000256" key="2">
    <source>
        <dbReference type="ARBA" id="ARBA00010621"/>
    </source>
</evidence>
<evidence type="ECO:0000256" key="3">
    <source>
        <dbReference type="ARBA" id="ARBA00012374"/>
    </source>
</evidence>
<evidence type="ECO:0000256" key="5">
    <source>
        <dbReference type="ARBA" id="ARBA00022475"/>
    </source>
</evidence>
<keyword evidence="6 14" id="KW-0812">Transmembrane</keyword>
<evidence type="ECO:0000256" key="7">
    <source>
        <dbReference type="ARBA" id="ARBA00022801"/>
    </source>
</evidence>
<evidence type="ECO:0000256" key="12">
    <source>
        <dbReference type="ARBA" id="ARBA00032932"/>
    </source>
</evidence>
<feature type="transmembrane region" description="Helical" evidence="14">
    <location>
        <begin position="249"/>
        <end position="265"/>
    </location>
</feature>
<keyword evidence="5 14" id="KW-1003">Cell membrane</keyword>
<comment type="subcellular location">
    <subcellularLocation>
        <location evidence="1 14">Cell membrane</location>
        <topology evidence="1 14">Multi-pass membrane protein</topology>
    </subcellularLocation>
</comment>
<comment type="function">
    <text evidence="14">Catalyzes the dephosphorylation of undecaprenyl diphosphate (UPP). Confers resistance to bacitracin.</text>
</comment>
<dbReference type="GO" id="GO:0050380">
    <property type="term" value="F:undecaprenyl-diphosphatase activity"/>
    <property type="evidence" value="ECO:0007669"/>
    <property type="project" value="UniProtKB-UniRule"/>
</dbReference>
<evidence type="ECO:0000256" key="8">
    <source>
        <dbReference type="ARBA" id="ARBA00022989"/>
    </source>
</evidence>
<feature type="transmembrane region" description="Helical" evidence="14">
    <location>
        <begin position="44"/>
        <end position="63"/>
    </location>
</feature>
<evidence type="ECO:0000256" key="13">
    <source>
        <dbReference type="ARBA" id="ARBA00047594"/>
    </source>
</evidence>
<evidence type="ECO:0000256" key="4">
    <source>
        <dbReference type="ARBA" id="ARBA00021581"/>
    </source>
</evidence>
<keyword evidence="14" id="KW-0133">Cell shape</keyword>
<dbReference type="GO" id="GO:0005886">
    <property type="term" value="C:plasma membrane"/>
    <property type="evidence" value="ECO:0007669"/>
    <property type="project" value="UniProtKB-SubCell"/>
</dbReference>
<dbReference type="EC" id="3.6.1.27" evidence="3 14"/>
<dbReference type="AlphaFoldDB" id="A0A2H0VGP3"/>
<evidence type="ECO:0000313" key="16">
    <source>
        <dbReference type="Proteomes" id="UP000231466"/>
    </source>
</evidence>
<gene>
    <name evidence="14" type="primary">uppP</name>
    <name evidence="15" type="ORF">COT89_00120</name>
</gene>
<comment type="similarity">
    <text evidence="2 14">Belongs to the UppP family.</text>
</comment>
<keyword evidence="8 14" id="KW-1133">Transmembrane helix</keyword>
<keyword evidence="10 14" id="KW-0046">Antibiotic resistance</keyword>
<dbReference type="GO" id="GO:0009252">
    <property type="term" value="P:peptidoglycan biosynthetic process"/>
    <property type="evidence" value="ECO:0007669"/>
    <property type="project" value="UniProtKB-KW"/>
</dbReference>
<name>A0A2H0VGP3_9BACT</name>
<comment type="catalytic activity">
    <reaction evidence="13 14">
        <text>di-trans,octa-cis-undecaprenyl diphosphate + H2O = di-trans,octa-cis-undecaprenyl phosphate + phosphate + H(+)</text>
        <dbReference type="Rhea" id="RHEA:28094"/>
        <dbReference type="ChEBI" id="CHEBI:15377"/>
        <dbReference type="ChEBI" id="CHEBI:15378"/>
        <dbReference type="ChEBI" id="CHEBI:43474"/>
        <dbReference type="ChEBI" id="CHEBI:58405"/>
        <dbReference type="ChEBI" id="CHEBI:60392"/>
        <dbReference type="EC" id="3.6.1.27"/>
    </reaction>
</comment>
<accession>A0A2H0VGP3</accession>
<keyword evidence="7 14" id="KW-0378">Hydrolase</keyword>
<dbReference type="InterPro" id="IPR003824">
    <property type="entry name" value="UppP"/>
</dbReference>
<comment type="miscellaneous">
    <text evidence="14">Bacitracin is thought to be involved in the inhibition of peptidoglycan synthesis by sequestering undecaprenyl diphosphate, thereby reducing the pool of lipid carrier available.</text>
</comment>
<protein>
    <recommendedName>
        <fullName evidence="4 14">Undecaprenyl-diphosphatase</fullName>
        <ecNumber evidence="3 14">3.6.1.27</ecNumber>
    </recommendedName>
    <alternativeName>
        <fullName evidence="12 14">Bacitracin resistance protein</fullName>
    </alternativeName>
    <alternativeName>
        <fullName evidence="11 14">Undecaprenyl pyrophosphate phosphatase</fullName>
    </alternativeName>
</protein>
<feature type="transmembrane region" description="Helical" evidence="14">
    <location>
        <begin position="217"/>
        <end position="237"/>
    </location>
</feature>
<evidence type="ECO:0000256" key="14">
    <source>
        <dbReference type="HAMAP-Rule" id="MF_01006"/>
    </source>
</evidence>
<dbReference type="GO" id="GO:0008360">
    <property type="term" value="P:regulation of cell shape"/>
    <property type="evidence" value="ECO:0007669"/>
    <property type="project" value="UniProtKB-KW"/>
</dbReference>
<dbReference type="EMBL" id="PFAH01000001">
    <property type="protein sequence ID" value="PIR98284.1"/>
    <property type="molecule type" value="Genomic_DNA"/>
</dbReference>